<dbReference type="InterPro" id="IPR038765">
    <property type="entry name" value="Papain-like_cys_pep_sf"/>
</dbReference>
<evidence type="ECO:0000259" key="2">
    <source>
        <dbReference type="SMART" id="SM00460"/>
    </source>
</evidence>
<feature type="transmembrane region" description="Helical" evidence="1">
    <location>
        <begin position="370"/>
        <end position="390"/>
    </location>
</feature>
<organism evidence="3 4">
    <name type="scientific">Thermoproteota archaeon</name>
    <dbReference type="NCBI Taxonomy" id="2056631"/>
    <lineage>
        <taxon>Archaea</taxon>
        <taxon>Thermoproteota</taxon>
    </lineage>
</organism>
<dbReference type="PANTHER" id="PTHR33490:SF3">
    <property type="entry name" value="CONSERVED INTEGRAL MEMBRANE PROTEIN"/>
    <property type="match status" value="1"/>
</dbReference>
<keyword evidence="1" id="KW-0472">Membrane</keyword>
<dbReference type="SMART" id="SM00460">
    <property type="entry name" value="TGc"/>
    <property type="match status" value="1"/>
</dbReference>
<dbReference type="Gene3D" id="3.10.620.30">
    <property type="match status" value="1"/>
</dbReference>
<protein>
    <recommendedName>
        <fullName evidence="2">Transglutaminase-like domain-containing protein</fullName>
    </recommendedName>
</protein>
<dbReference type="InterPro" id="IPR002931">
    <property type="entry name" value="Transglutaminase-like"/>
</dbReference>
<dbReference type="Proteomes" id="UP000272051">
    <property type="component" value="Unassembled WGS sequence"/>
</dbReference>
<evidence type="ECO:0000313" key="4">
    <source>
        <dbReference type="Proteomes" id="UP000272051"/>
    </source>
</evidence>
<sequence length="399" mass="45552">MMSWKTALTMLLLFQAPLLLTIWMNNDEHNGVFVASYDLLVEVQVFNNGSRTWDLSSTNVIKEVVSQWAFINTSYQKGYVLSVKVNESECKYLLSMDEHGNVVVTPDLSSICELRPGDCFVVTYLFHIDVLHPKQVIDLDLVKMGALHGELSEKLMQYVKPVGLWNWSSWSNFLEFKQLALKFSNKSSNPLDVVFAIVNWFDQNIKYSSQSIDPIAPSEVLKKRRGDCDDQANLFVAFCRFNGIPAYTEIGAIYLPGFKDSGKDDVVKYEFINVGYHAWARVYIPLESGGVWLPVDLTFYEGKGVYGHIEGAAILKSNCMLNVKIVDFDYISLIKKVKEQMRELGGFWHEKHVMKLGNIRSRSVVLSPHLALTFSMVLSLFLILGFLLAVRRIKLRYRQ</sequence>
<comment type="caution">
    <text evidence="3">The sequence shown here is derived from an EMBL/GenBank/DDBJ whole genome shotgun (WGS) entry which is preliminary data.</text>
</comment>
<gene>
    <name evidence="3" type="ORF">DRJ33_00100</name>
</gene>
<proteinExistence type="predicted"/>
<name>A0A497F2Q4_9CREN</name>
<reference evidence="3 4" key="1">
    <citation type="submission" date="2018-06" db="EMBL/GenBank/DDBJ databases">
        <title>Extensive metabolic versatility and redundancy in microbially diverse, dynamic hydrothermal sediments.</title>
        <authorList>
            <person name="Dombrowski N."/>
            <person name="Teske A."/>
            <person name="Baker B.J."/>
        </authorList>
    </citation>
    <scope>NUCLEOTIDE SEQUENCE [LARGE SCALE GENOMIC DNA]</scope>
    <source>
        <strain evidence="3">B34_G17</strain>
    </source>
</reference>
<accession>A0A497F2Q4</accession>
<dbReference type="Pfam" id="PF01841">
    <property type="entry name" value="Transglut_core"/>
    <property type="match status" value="1"/>
</dbReference>
<dbReference type="PANTHER" id="PTHR33490">
    <property type="entry name" value="BLR5614 PROTEIN-RELATED"/>
    <property type="match status" value="1"/>
</dbReference>
<evidence type="ECO:0000313" key="3">
    <source>
        <dbReference type="EMBL" id="RLE53795.1"/>
    </source>
</evidence>
<dbReference type="SUPFAM" id="SSF54001">
    <property type="entry name" value="Cysteine proteinases"/>
    <property type="match status" value="1"/>
</dbReference>
<feature type="domain" description="Transglutaminase-like" evidence="2">
    <location>
        <begin position="220"/>
        <end position="299"/>
    </location>
</feature>
<keyword evidence="1" id="KW-0812">Transmembrane</keyword>
<evidence type="ECO:0000256" key="1">
    <source>
        <dbReference type="SAM" id="Phobius"/>
    </source>
</evidence>
<keyword evidence="1" id="KW-1133">Transmembrane helix</keyword>
<dbReference type="AlphaFoldDB" id="A0A497F2Q4"/>
<dbReference type="EMBL" id="QMQX01000001">
    <property type="protein sequence ID" value="RLE53795.1"/>
    <property type="molecule type" value="Genomic_DNA"/>
</dbReference>